<comment type="caution">
    <text evidence="4">The sequence shown here is derived from an EMBL/GenBank/DDBJ whole genome shotgun (WGS) entry which is preliminary data.</text>
</comment>
<feature type="transmembrane region" description="Helical" evidence="2">
    <location>
        <begin position="647"/>
        <end position="669"/>
    </location>
</feature>
<evidence type="ECO:0000313" key="5">
    <source>
        <dbReference type="Proteomes" id="UP000664132"/>
    </source>
</evidence>
<feature type="transmembrane region" description="Helical" evidence="2">
    <location>
        <begin position="574"/>
        <end position="595"/>
    </location>
</feature>
<feature type="transmembrane region" description="Helical" evidence="2">
    <location>
        <begin position="146"/>
        <end position="170"/>
    </location>
</feature>
<dbReference type="InterPro" id="IPR046623">
    <property type="entry name" value="DUF6536"/>
</dbReference>
<dbReference type="PANTHER" id="PTHR35395:SF1">
    <property type="entry name" value="DUF6536 DOMAIN-CONTAINING PROTEIN"/>
    <property type="match status" value="1"/>
</dbReference>
<feature type="compositionally biased region" description="Basic and acidic residues" evidence="1">
    <location>
        <begin position="29"/>
        <end position="44"/>
    </location>
</feature>
<dbReference type="Proteomes" id="UP000664132">
    <property type="component" value="Unassembled WGS sequence"/>
</dbReference>
<evidence type="ECO:0000256" key="2">
    <source>
        <dbReference type="SAM" id="Phobius"/>
    </source>
</evidence>
<dbReference type="PANTHER" id="PTHR35395">
    <property type="entry name" value="DUF6536 DOMAIN-CONTAINING PROTEIN"/>
    <property type="match status" value="1"/>
</dbReference>
<sequence length="848" mass="95002">MWRRNAQDQLHLLEDSASIQRLSSTPESIRYDDPHDGFQLRDIDSSDIGTQRSPQHPPVYSSGWDKDPEIGDGKRAGTFNEHIRRVPDRSTTFGTFTSKTQPAVKNGFHRFLRFFLRSGHYASHISYERAIDPSGKPVKYSGWRGGVFIGATSAGTVFMINLIFTIWAGATSKSGMKLGTLYTGPCGTVHKADSWIHIAINVMGTLLLGASNYTMQCLSSPTRSEVDAAHAMGKFMDVGLPSFRNLHGWKKKILFTLLVVSTLPLHFLWNSAVFTTTQRLDYNVYVVTPEFLTNATVDCRQNVTVGFSNTISDATDYNKTKPLNATMINYFNQTVSDEVWWSEDMCDISRELQANATKDLLVRLDNADCISAYGPGSGLMKGYANLLLVAKEKPAETNNTVLMSFRYEAFVSNYTANRWICDPNYLATHGNKCNYKEVALNDADSWSLAHPIATEEEYWKFVPGEEWTIDYCLAEPTHLTGMCQLQYSLVIMLAVLFANATKLFCIIYILTTHLDTVLATIGDAISSFLEVPDPVTMNRPFLSRGQARQFKKESPGLAVPYHPHKLRWWQAPSWARWIITLFFCILAIAITGKLLTYGNESFMGYSYGEYSSPYEVGFGTYSEYAVLNIFSTGSSNLTSKDFDSNSILITMVAVANLPQVIVSCLYFAYNTIYTSMVSADEWSRFTVHRKALRTTDPRGEQRSTYWLSLPWTYALPLAVASSVLHWLISQSLFVSRTEILNTRGEPEPISYMNVGYNPLAILIALLFGVSMVLAMILNGFRKLTDGSVLVGNNSLAISAACHREKDEGAEKRRVMWGAVRHEAEDGTPGHCCFSSEHVEKPRVGDKYL</sequence>
<evidence type="ECO:0000259" key="3">
    <source>
        <dbReference type="Pfam" id="PF20163"/>
    </source>
</evidence>
<feature type="transmembrane region" description="Helical" evidence="2">
    <location>
        <begin position="195"/>
        <end position="215"/>
    </location>
</feature>
<name>A0A8H7TK32_9HELO</name>
<dbReference type="EMBL" id="JAFJYH010000076">
    <property type="protein sequence ID" value="KAG4420841.1"/>
    <property type="molecule type" value="Genomic_DNA"/>
</dbReference>
<feature type="transmembrane region" description="Helical" evidence="2">
    <location>
        <begin position="487"/>
        <end position="510"/>
    </location>
</feature>
<keyword evidence="2" id="KW-1133">Transmembrane helix</keyword>
<feature type="transmembrane region" description="Helical" evidence="2">
    <location>
        <begin position="705"/>
        <end position="728"/>
    </location>
</feature>
<evidence type="ECO:0000256" key="1">
    <source>
        <dbReference type="SAM" id="MobiDB-lite"/>
    </source>
</evidence>
<dbReference type="AlphaFoldDB" id="A0A8H7TK32"/>
<protein>
    <recommendedName>
        <fullName evidence="3">DUF6536 domain-containing protein</fullName>
    </recommendedName>
</protein>
<feature type="transmembrane region" description="Helical" evidence="2">
    <location>
        <begin position="756"/>
        <end position="777"/>
    </location>
</feature>
<keyword evidence="2" id="KW-0472">Membrane</keyword>
<keyword evidence="5" id="KW-1185">Reference proteome</keyword>
<accession>A0A8H7TK32</accession>
<proteinExistence type="predicted"/>
<dbReference type="OrthoDB" id="5429634at2759"/>
<feature type="region of interest" description="Disordered" evidence="1">
    <location>
        <begin position="24"/>
        <end position="67"/>
    </location>
</feature>
<feature type="transmembrane region" description="Helical" evidence="2">
    <location>
        <begin position="253"/>
        <end position="269"/>
    </location>
</feature>
<organism evidence="4 5">
    <name type="scientific">Cadophora malorum</name>
    <dbReference type="NCBI Taxonomy" id="108018"/>
    <lineage>
        <taxon>Eukaryota</taxon>
        <taxon>Fungi</taxon>
        <taxon>Dikarya</taxon>
        <taxon>Ascomycota</taxon>
        <taxon>Pezizomycotina</taxon>
        <taxon>Leotiomycetes</taxon>
        <taxon>Helotiales</taxon>
        <taxon>Ploettnerulaceae</taxon>
        <taxon>Cadophora</taxon>
    </lineage>
</organism>
<gene>
    <name evidence="4" type="ORF">IFR04_006023</name>
</gene>
<feature type="domain" description="DUF6536" evidence="3">
    <location>
        <begin position="143"/>
        <end position="292"/>
    </location>
</feature>
<reference evidence="4" key="1">
    <citation type="submission" date="2021-02" db="EMBL/GenBank/DDBJ databases">
        <title>Genome sequence Cadophora malorum strain M34.</title>
        <authorList>
            <person name="Stefanovic E."/>
            <person name="Vu D."/>
            <person name="Scully C."/>
            <person name="Dijksterhuis J."/>
            <person name="Roader J."/>
            <person name="Houbraken J."/>
        </authorList>
    </citation>
    <scope>NUCLEOTIDE SEQUENCE</scope>
    <source>
        <strain evidence="4">M34</strain>
    </source>
</reference>
<evidence type="ECO:0000313" key="4">
    <source>
        <dbReference type="EMBL" id="KAG4420841.1"/>
    </source>
</evidence>
<dbReference type="Pfam" id="PF20163">
    <property type="entry name" value="DUF6536"/>
    <property type="match status" value="1"/>
</dbReference>
<keyword evidence="2" id="KW-0812">Transmembrane</keyword>